<dbReference type="GO" id="GO:0032259">
    <property type="term" value="P:methylation"/>
    <property type="evidence" value="ECO:0007669"/>
    <property type="project" value="UniProtKB-KW"/>
</dbReference>
<dbReference type="Gene3D" id="3.40.50.150">
    <property type="entry name" value="Vaccinia Virus protein VP39"/>
    <property type="match status" value="1"/>
</dbReference>
<dbReference type="GO" id="GO:0005739">
    <property type="term" value="C:mitochondrion"/>
    <property type="evidence" value="ECO:0007669"/>
    <property type="project" value="TreeGrafter"/>
</dbReference>
<dbReference type="InterPro" id="IPR040758">
    <property type="entry name" value="PrmC_N"/>
</dbReference>
<dbReference type="PROSITE" id="PS00092">
    <property type="entry name" value="N6_MTASE"/>
    <property type="match status" value="1"/>
</dbReference>
<organism evidence="8 9">
    <name type="scientific">Phascolarctos cinereus</name>
    <name type="common">Koala</name>
    <dbReference type="NCBI Taxonomy" id="38626"/>
    <lineage>
        <taxon>Eukaryota</taxon>
        <taxon>Metazoa</taxon>
        <taxon>Chordata</taxon>
        <taxon>Craniata</taxon>
        <taxon>Vertebrata</taxon>
        <taxon>Euteleostomi</taxon>
        <taxon>Mammalia</taxon>
        <taxon>Metatheria</taxon>
        <taxon>Diprotodontia</taxon>
        <taxon>Phascolarctidae</taxon>
        <taxon>Phascolarctos</taxon>
    </lineage>
</organism>
<dbReference type="GO" id="GO:0003676">
    <property type="term" value="F:nucleic acid binding"/>
    <property type="evidence" value="ECO:0007669"/>
    <property type="project" value="InterPro"/>
</dbReference>
<keyword evidence="8" id="KW-1185">Reference proteome</keyword>
<evidence type="ECO:0000313" key="8">
    <source>
        <dbReference type="Proteomes" id="UP000515140"/>
    </source>
</evidence>
<comment type="catalytic activity">
    <reaction evidence="5">
        <text>L-glutaminyl-[peptide chain release factor] + S-adenosyl-L-methionine = N(5)-methyl-L-glutaminyl-[peptide chain release factor] + S-adenosyl-L-homocysteine + H(+)</text>
        <dbReference type="Rhea" id="RHEA:42896"/>
        <dbReference type="Rhea" id="RHEA-COMP:10271"/>
        <dbReference type="Rhea" id="RHEA-COMP:10272"/>
        <dbReference type="ChEBI" id="CHEBI:15378"/>
        <dbReference type="ChEBI" id="CHEBI:30011"/>
        <dbReference type="ChEBI" id="CHEBI:57856"/>
        <dbReference type="ChEBI" id="CHEBI:59789"/>
        <dbReference type="ChEBI" id="CHEBI:61891"/>
        <dbReference type="EC" id="2.1.1.297"/>
    </reaction>
</comment>
<dbReference type="RefSeq" id="XP_020854742.1">
    <property type="nucleotide sequence ID" value="XM_020999083.1"/>
</dbReference>
<dbReference type="InParanoid" id="A0A6P5L9Y4"/>
<dbReference type="NCBIfam" id="TIGR00536">
    <property type="entry name" value="hemK_fam"/>
    <property type="match status" value="1"/>
</dbReference>
<dbReference type="InterPro" id="IPR004556">
    <property type="entry name" value="HemK-like"/>
</dbReference>
<dbReference type="InterPro" id="IPR007848">
    <property type="entry name" value="Small_mtfrase_dom"/>
</dbReference>
<dbReference type="GO" id="GO:0102559">
    <property type="term" value="F:peptide chain release factor N(5)-glutamine methyltransferase activity"/>
    <property type="evidence" value="ECO:0007669"/>
    <property type="project" value="UniProtKB-EC"/>
</dbReference>
<dbReference type="OMA" id="DFDARYW"/>
<dbReference type="SUPFAM" id="SSF53335">
    <property type="entry name" value="S-adenosyl-L-methionine-dependent methyltransferases"/>
    <property type="match status" value="1"/>
</dbReference>
<gene>
    <name evidence="9" type="primary">HEMK1</name>
</gene>
<name>A0A6P5L9Y4_PHACI</name>
<evidence type="ECO:0000256" key="5">
    <source>
        <dbReference type="ARBA" id="ARBA00048391"/>
    </source>
</evidence>
<keyword evidence="3" id="KW-0808">Transferase</keyword>
<dbReference type="GeneID" id="110216982"/>
<protein>
    <recommendedName>
        <fullName evidence="1">peptide chain release factor N(5)-glutamine methyltransferase</fullName>
        <ecNumber evidence="1">2.1.1.297</ecNumber>
    </recommendedName>
</protein>
<dbReference type="InterPro" id="IPR050320">
    <property type="entry name" value="N5-glutamine_MTase"/>
</dbReference>
<dbReference type="KEGG" id="pcw:110216982"/>
<sequence length="352" mass="39691">MWLWRVKPWGLAPRGLKWKGGLLSPPVLLPLRPVSGCRAPSVTATALVNYWAQLFEERGVPEARESSEYIVAHVLGAKTFQSLLASQRSTSITDLQREQIGELCTQRLQRMPVQYIIGEWDFQGLTLKMAPPVFIPRPETEELVNLVLHEEFQRCQERRGRGTLDHQPHCSPVILDVCCGSGAIALSLLSRLTQSRVVAVDKGEEAVQLTRENAQRLHLENRIQIVHHDITSGVNREQLLPWGPVDFVVSNPPYIFHCDMEQLAPEILSYEDTESLDGGKDGMRVIREILSQAPMLLKDSGSIFLEVDPRHPELVGNWLQSRPDLALSISATHVDFCGKPRFLHIHKSRSCQ</sequence>
<dbReference type="InterPro" id="IPR019874">
    <property type="entry name" value="RF_methyltr_PrmC"/>
</dbReference>
<dbReference type="Pfam" id="PF17827">
    <property type="entry name" value="PrmC_N"/>
    <property type="match status" value="1"/>
</dbReference>
<dbReference type="FunCoup" id="A0A6P5L9Y4">
    <property type="interactions" value="299"/>
</dbReference>
<evidence type="ECO:0000259" key="7">
    <source>
        <dbReference type="Pfam" id="PF17827"/>
    </source>
</evidence>
<dbReference type="Gene3D" id="1.10.8.10">
    <property type="entry name" value="DNA helicase RuvA subunit, C-terminal domain"/>
    <property type="match status" value="1"/>
</dbReference>
<evidence type="ECO:0000256" key="3">
    <source>
        <dbReference type="ARBA" id="ARBA00022679"/>
    </source>
</evidence>
<dbReference type="EC" id="2.1.1.297" evidence="1"/>
<dbReference type="NCBIfam" id="TIGR03534">
    <property type="entry name" value="RF_mod_PrmC"/>
    <property type="match status" value="1"/>
</dbReference>
<dbReference type="Pfam" id="PF05175">
    <property type="entry name" value="MTS"/>
    <property type="match status" value="1"/>
</dbReference>
<accession>A0A6P5L9Y4</accession>
<evidence type="ECO:0000313" key="9">
    <source>
        <dbReference type="RefSeq" id="XP_020854742.1"/>
    </source>
</evidence>
<dbReference type="CTD" id="51409"/>
<dbReference type="PANTHER" id="PTHR18895">
    <property type="entry name" value="HEMK METHYLTRANSFERASE"/>
    <property type="match status" value="1"/>
</dbReference>
<dbReference type="Proteomes" id="UP000515140">
    <property type="component" value="Unplaced"/>
</dbReference>
<feature type="domain" description="Methyltransferase small" evidence="6">
    <location>
        <begin position="171"/>
        <end position="256"/>
    </location>
</feature>
<reference evidence="9" key="1">
    <citation type="submission" date="2025-08" db="UniProtKB">
        <authorList>
            <consortium name="RefSeq"/>
        </authorList>
    </citation>
    <scope>IDENTIFICATION</scope>
    <source>
        <tissue evidence="9">Spleen</tissue>
    </source>
</reference>
<evidence type="ECO:0000256" key="2">
    <source>
        <dbReference type="ARBA" id="ARBA00022603"/>
    </source>
</evidence>
<evidence type="ECO:0000256" key="4">
    <source>
        <dbReference type="ARBA" id="ARBA00022691"/>
    </source>
</evidence>
<dbReference type="InterPro" id="IPR002052">
    <property type="entry name" value="DNA_methylase_N6_adenine_CS"/>
</dbReference>
<feature type="domain" description="Release factor glutamine methyltransferase N-terminal" evidence="7">
    <location>
        <begin position="47"/>
        <end position="118"/>
    </location>
</feature>
<keyword evidence="4" id="KW-0949">S-adenosyl-L-methionine</keyword>
<dbReference type="AlphaFoldDB" id="A0A6P5L9Y4"/>
<dbReference type="InterPro" id="IPR029063">
    <property type="entry name" value="SAM-dependent_MTases_sf"/>
</dbReference>
<keyword evidence="2 9" id="KW-0489">Methyltransferase</keyword>
<evidence type="ECO:0000259" key="6">
    <source>
        <dbReference type="Pfam" id="PF05175"/>
    </source>
</evidence>
<proteinExistence type="predicted"/>
<dbReference type="CDD" id="cd02440">
    <property type="entry name" value="AdoMet_MTases"/>
    <property type="match status" value="1"/>
</dbReference>
<evidence type="ECO:0000256" key="1">
    <source>
        <dbReference type="ARBA" id="ARBA00012771"/>
    </source>
</evidence>
<dbReference type="PANTHER" id="PTHR18895:SF74">
    <property type="entry name" value="MTRF1L RELEASE FACTOR GLUTAMINE METHYLTRANSFERASE"/>
    <property type="match status" value="1"/>
</dbReference>